<evidence type="ECO:0000313" key="1">
    <source>
        <dbReference type="EMBL" id="AEO36803.1"/>
    </source>
</evidence>
<dbReference type="InterPro" id="IPR012337">
    <property type="entry name" value="RNaseH-like_sf"/>
</dbReference>
<accession>G3MTI5</accession>
<sequence>MNGRIGRHALRTLLKVSDRIKNDEENNTRHKIMWVPGHMGLASNQEADRIARAYTTFRASDESAELLPAPKAYSAILENYRGRRMRYPQPHSSLTGEEAVIWRPLQTGSYPNLHILNKMHPTIYADRCPWCDEKPILYHITWACQNIDVVPKFETRARSKGRFCCPTTAAKTSKAWYSEPNGRQ</sequence>
<name>G3MTI5_AMBMU</name>
<protein>
    <submittedName>
        <fullName evidence="1">Uncharacterized protein</fullName>
    </submittedName>
</protein>
<dbReference type="AlphaFoldDB" id="G3MTI5"/>
<reference evidence="1" key="1">
    <citation type="journal article" date="2011" name="PLoS ONE">
        <title>A deep insight into the sialotranscriptome of the gulf coast tick, Amblyomma maculatum.</title>
        <authorList>
            <person name="Karim S."/>
            <person name="Singh P."/>
            <person name="Ribeiro J.M."/>
        </authorList>
    </citation>
    <scope>NUCLEOTIDE SEQUENCE</scope>
    <source>
        <tissue evidence="1">Salivary gland</tissue>
    </source>
</reference>
<proteinExistence type="evidence at transcript level"/>
<organism evidence="1">
    <name type="scientific">Amblyomma maculatum</name>
    <name type="common">Gulf Coast tick</name>
    <dbReference type="NCBI Taxonomy" id="34609"/>
    <lineage>
        <taxon>Eukaryota</taxon>
        <taxon>Metazoa</taxon>
        <taxon>Ecdysozoa</taxon>
        <taxon>Arthropoda</taxon>
        <taxon>Chelicerata</taxon>
        <taxon>Arachnida</taxon>
        <taxon>Acari</taxon>
        <taxon>Parasitiformes</taxon>
        <taxon>Ixodida</taxon>
        <taxon>Ixodoidea</taxon>
        <taxon>Ixodidae</taxon>
        <taxon>Amblyomminae</taxon>
        <taxon>Amblyomma</taxon>
    </lineage>
</organism>
<dbReference type="SUPFAM" id="SSF53098">
    <property type="entry name" value="Ribonuclease H-like"/>
    <property type="match status" value="1"/>
</dbReference>
<dbReference type="EMBL" id="JO845187">
    <property type="protein sequence ID" value="AEO36803.1"/>
    <property type="molecule type" value="mRNA"/>
</dbReference>